<protein>
    <submittedName>
        <fullName evidence="2">Uncharacterized protein</fullName>
    </submittedName>
</protein>
<name>A0A4S3B5E6_9ENTE</name>
<sequence>MIRLTESRKHYRFPAYEDEAGVKLNRKRNREFLKDILEDDFVYDRERQEKNKRNLFDMDKVEMVDEPVYFGSDRLEESVKSASPKRRRPVAVSSQKSEPLKKYENPELDIKKLDRQTAYVDPKKNYQAKEASYANRFFETNQKGKAKHQLPNTHRRSFESSYRLPGETEKKSFEPKYIPVSMIEETDVRYSDDKKSTLVNELKQASTDHLMSMEPTSAQLHTNDLNIDEQTLSKKNNRLDKSLSGIMKDEGRATFDNVYFD</sequence>
<dbReference type="Proteomes" id="UP000310506">
    <property type="component" value="Unassembled WGS sequence"/>
</dbReference>
<evidence type="ECO:0000313" key="2">
    <source>
        <dbReference type="EMBL" id="THB61748.1"/>
    </source>
</evidence>
<gene>
    <name evidence="2" type="ORF">ESZ54_03640</name>
</gene>
<keyword evidence="3" id="KW-1185">Reference proteome</keyword>
<feature type="region of interest" description="Disordered" evidence="1">
    <location>
        <begin position="76"/>
        <end position="100"/>
    </location>
</feature>
<proteinExistence type="predicted"/>
<feature type="region of interest" description="Disordered" evidence="1">
    <location>
        <begin position="143"/>
        <end position="166"/>
    </location>
</feature>
<dbReference type="OrthoDB" id="2193439at2"/>
<reference evidence="2 3" key="1">
    <citation type="submission" date="2019-01" db="EMBL/GenBank/DDBJ databases">
        <title>Vagococcus silagei sp. nov. isolated from brewer's grain.</title>
        <authorList>
            <person name="Guu J.-R."/>
        </authorList>
    </citation>
    <scope>NUCLEOTIDE SEQUENCE [LARGE SCALE GENOMIC DNA]</scope>
    <source>
        <strain evidence="2 3">2B-2</strain>
    </source>
</reference>
<dbReference type="RefSeq" id="WP_136136326.1">
    <property type="nucleotide sequence ID" value="NZ_SDGV01000008.1"/>
</dbReference>
<comment type="caution">
    <text evidence="2">The sequence shown here is derived from an EMBL/GenBank/DDBJ whole genome shotgun (WGS) entry which is preliminary data.</text>
</comment>
<organism evidence="2 3">
    <name type="scientific">Vagococcus silagei</name>
    <dbReference type="NCBI Taxonomy" id="2508885"/>
    <lineage>
        <taxon>Bacteria</taxon>
        <taxon>Bacillati</taxon>
        <taxon>Bacillota</taxon>
        <taxon>Bacilli</taxon>
        <taxon>Lactobacillales</taxon>
        <taxon>Enterococcaceae</taxon>
        <taxon>Vagococcus</taxon>
    </lineage>
</organism>
<dbReference type="AlphaFoldDB" id="A0A4S3B5E6"/>
<dbReference type="EMBL" id="SDGV01000008">
    <property type="protein sequence ID" value="THB61748.1"/>
    <property type="molecule type" value="Genomic_DNA"/>
</dbReference>
<evidence type="ECO:0000313" key="3">
    <source>
        <dbReference type="Proteomes" id="UP000310506"/>
    </source>
</evidence>
<accession>A0A4S3B5E6</accession>
<evidence type="ECO:0000256" key="1">
    <source>
        <dbReference type="SAM" id="MobiDB-lite"/>
    </source>
</evidence>